<protein>
    <recommendedName>
        <fullName evidence="5 7">Adenylate kinase</fullName>
        <shortName evidence="5">AK</shortName>
        <ecNumber evidence="5 7">2.7.4.3</ecNumber>
    </recommendedName>
    <alternativeName>
        <fullName evidence="5">ATP-AMP transphosphorylase</fullName>
    </alternativeName>
    <alternativeName>
        <fullName evidence="5">ATP:AMP phosphotransferase</fullName>
    </alternativeName>
    <alternativeName>
        <fullName evidence="5">Adenylate monophosphate kinase</fullName>
    </alternativeName>
</protein>
<proteinExistence type="inferred from homology"/>
<feature type="binding site" evidence="5">
    <location>
        <begin position="68"/>
        <end position="70"/>
    </location>
    <ligand>
        <name>AMP</name>
        <dbReference type="ChEBI" id="CHEBI:456215"/>
    </ligand>
</feature>
<feature type="binding site" evidence="5">
    <location>
        <position position="221"/>
    </location>
    <ligand>
        <name>ATP</name>
        <dbReference type="ChEBI" id="CHEBI:30616"/>
    </ligand>
</feature>
<dbReference type="AlphaFoldDB" id="Q2LTN2"/>
<feature type="region of interest" description="NMP" evidence="5">
    <location>
        <begin position="41"/>
        <end position="70"/>
    </location>
</feature>
<feature type="binding site" evidence="5">
    <location>
        <begin position="96"/>
        <end position="99"/>
    </location>
    <ligand>
        <name>AMP</name>
        <dbReference type="ChEBI" id="CHEBI:456215"/>
    </ligand>
</feature>
<evidence type="ECO:0000313" key="8">
    <source>
        <dbReference type="EMBL" id="ABC77440.1"/>
    </source>
</evidence>
<feature type="binding site" evidence="5">
    <location>
        <position position="47"/>
    </location>
    <ligand>
        <name>AMP</name>
        <dbReference type="ChEBI" id="CHEBI:456215"/>
    </ligand>
</feature>
<accession>Q2LTN2</accession>
<comment type="caution">
    <text evidence="5">Lacks conserved residue(s) required for the propagation of feature annotation.</text>
</comment>
<dbReference type="InParanoid" id="Q2LTN2"/>
<dbReference type="InterPro" id="IPR000850">
    <property type="entry name" value="Adenylat/UMP-CMP_kin"/>
</dbReference>
<feature type="binding site" evidence="5">
    <location>
        <position position="138"/>
    </location>
    <ligand>
        <name>ATP</name>
        <dbReference type="ChEBI" id="CHEBI:30616"/>
    </ligand>
</feature>
<dbReference type="Pfam" id="PF00406">
    <property type="entry name" value="ADK"/>
    <property type="match status" value="1"/>
</dbReference>
<dbReference type="GO" id="GO:0005737">
    <property type="term" value="C:cytoplasm"/>
    <property type="evidence" value="ECO:0007669"/>
    <property type="project" value="UniProtKB-SubCell"/>
</dbReference>
<evidence type="ECO:0000256" key="4">
    <source>
        <dbReference type="ARBA" id="ARBA00022777"/>
    </source>
</evidence>
<dbReference type="NCBIfam" id="NF011102">
    <property type="entry name" value="PRK14529.1"/>
    <property type="match status" value="1"/>
</dbReference>
<dbReference type="HOGENOM" id="CLU_032354_1_2_7"/>
<dbReference type="EMBL" id="CP000252">
    <property type="protein sequence ID" value="ABC77440.1"/>
    <property type="molecule type" value="Genomic_DNA"/>
</dbReference>
<dbReference type="CDD" id="cd01428">
    <property type="entry name" value="ADK"/>
    <property type="match status" value="1"/>
</dbReference>
<keyword evidence="5" id="KW-0963">Cytoplasm</keyword>
<dbReference type="PRINTS" id="PR00094">
    <property type="entry name" value="ADENYLTKNASE"/>
</dbReference>
<dbReference type="InterPro" id="IPR033690">
    <property type="entry name" value="Adenylat_kinase_CS"/>
</dbReference>
<feature type="binding site" evidence="5">
    <location>
        <position position="190"/>
    </location>
    <ligand>
        <name>AMP</name>
        <dbReference type="ChEBI" id="CHEBI:456215"/>
    </ligand>
</feature>
<keyword evidence="5 7" id="KW-0067">ATP-binding</keyword>
<dbReference type="InterPro" id="IPR006259">
    <property type="entry name" value="Adenyl_kin_sub"/>
</dbReference>
<dbReference type="eggNOG" id="COG0563">
    <property type="taxonomic scope" value="Bacteria"/>
</dbReference>
<comment type="function">
    <text evidence="5">Catalyzes the reversible transfer of the terminal phosphate group between ATP and AMP. Plays an important role in cellular energy homeostasis and in adenine nucleotide metabolism.</text>
</comment>
<evidence type="ECO:0000256" key="6">
    <source>
        <dbReference type="RuleBase" id="RU003330"/>
    </source>
</evidence>
<dbReference type="GO" id="GO:0044209">
    <property type="term" value="P:AMP salvage"/>
    <property type="evidence" value="ECO:0007669"/>
    <property type="project" value="UniProtKB-UniRule"/>
</dbReference>
<keyword evidence="4 5" id="KW-0418">Kinase</keyword>
<name>Q2LTN2_SYNAS</name>
<dbReference type="SUPFAM" id="SSF52540">
    <property type="entry name" value="P-loop containing nucleoside triphosphate hydrolases"/>
    <property type="match status" value="1"/>
</dbReference>
<reference evidence="8 9" key="1">
    <citation type="journal article" date="2007" name="Proc. Natl. Acad. Sci. U.S.A.">
        <title>The genome of Syntrophus aciditrophicus: life at the thermodynamic limit of microbial growth.</title>
        <authorList>
            <person name="McInerney M.J."/>
            <person name="Rohlin L."/>
            <person name="Mouttaki H."/>
            <person name="Kim U."/>
            <person name="Krupp R.S."/>
            <person name="Rios-Hernandez L."/>
            <person name="Sieber J."/>
            <person name="Struchtemeyer C.G."/>
            <person name="Bhattacharyya A."/>
            <person name="Campbell J.W."/>
            <person name="Gunsalus R.P."/>
        </authorList>
    </citation>
    <scope>NUCLEOTIDE SEQUENCE [LARGE SCALE GENOMIC DNA]</scope>
    <source>
        <strain evidence="8 9">SB</strain>
    </source>
</reference>
<dbReference type="PROSITE" id="PS00113">
    <property type="entry name" value="ADENYLATE_KINASE"/>
    <property type="match status" value="1"/>
</dbReference>
<dbReference type="GO" id="GO:0004017">
    <property type="term" value="F:AMP kinase activity"/>
    <property type="evidence" value="ECO:0007669"/>
    <property type="project" value="UniProtKB-UniRule"/>
</dbReference>
<keyword evidence="3 5" id="KW-0547">Nucleotide-binding</keyword>
<dbReference type="GO" id="GO:0005524">
    <property type="term" value="F:ATP binding"/>
    <property type="evidence" value="ECO:0007669"/>
    <property type="project" value="UniProtKB-UniRule"/>
</dbReference>
<evidence type="ECO:0000256" key="2">
    <source>
        <dbReference type="ARBA" id="ARBA00022727"/>
    </source>
</evidence>
<comment type="pathway">
    <text evidence="5">Purine metabolism; AMP biosynthesis via salvage pathway; AMP from ADP: step 1/1.</text>
</comment>
<feature type="binding site" evidence="5">
    <location>
        <begin position="21"/>
        <end position="26"/>
    </location>
    <ligand>
        <name>ATP</name>
        <dbReference type="ChEBI" id="CHEBI:30616"/>
    </ligand>
</feature>
<dbReference type="Proteomes" id="UP000001933">
    <property type="component" value="Chromosome"/>
</dbReference>
<dbReference type="HAMAP" id="MF_00235">
    <property type="entry name" value="Adenylate_kinase_Adk"/>
    <property type="match status" value="1"/>
</dbReference>
<dbReference type="NCBIfam" id="TIGR01351">
    <property type="entry name" value="adk"/>
    <property type="match status" value="1"/>
</dbReference>
<comment type="catalytic activity">
    <reaction evidence="5 7">
        <text>AMP + ATP = 2 ADP</text>
        <dbReference type="Rhea" id="RHEA:12973"/>
        <dbReference type="ChEBI" id="CHEBI:30616"/>
        <dbReference type="ChEBI" id="CHEBI:456215"/>
        <dbReference type="ChEBI" id="CHEBI:456216"/>
        <dbReference type="EC" id="2.7.4.3"/>
    </reaction>
</comment>
<evidence type="ECO:0000256" key="7">
    <source>
        <dbReference type="RuleBase" id="RU003331"/>
    </source>
</evidence>
<dbReference type="EC" id="2.7.4.3" evidence="5 7"/>
<keyword evidence="9" id="KW-1185">Reference proteome</keyword>
<dbReference type="PANTHER" id="PTHR23359">
    <property type="entry name" value="NUCLEOTIDE KINASE"/>
    <property type="match status" value="1"/>
</dbReference>
<gene>
    <name evidence="5" type="primary">adk</name>
    <name evidence="8" type="ORF">SYN_02188</name>
</gene>
<feature type="binding site" evidence="5">
    <location>
        <position position="103"/>
    </location>
    <ligand>
        <name>AMP</name>
        <dbReference type="ChEBI" id="CHEBI:456215"/>
    </ligand>
</feature>
<dbReference type="Gene3D" id="3.40.50.300">
    <property type="entry name" value="P-loop containing nucleotide triphosphate hydrolases"/>
    <property type="match status" value="1"/>
</dbReference>
<evidence type="ECO:0000256" key="1">
    <source>
        <dbReference type="ARBA" id="ARBA00022679"/>
    </source>
</evidence>
<sequence length="235" mass="26138">MHFSDERSFTGMNILIFGPNGSGKGTQGAIVQKKFNVPHIETGVIFRENISKGTELGKEAKAYIDRGDLVPDGITIPMILNRIKQDDCKTGWLLDGFPRNLAQAEAMWDALLKEGIKLDYVVEIVLDRQTSKNRIMGRRLCAVDNNHPNNIFIDAIKPAEKDGKMVCRVCGSDQLSTRADDQDEEAIGKRHGIYYDTKTGTLAAVNFFKDRVKVIEVDGLPGVKEVSEDLLKKLS</sequence>
<comment type="subcellular location">
    <subcellularLocation>
        <location evidence="5 7">Cytoplasm</location>
    </subcellularLocation>
</comment>
<evidence type="ECO:0000313" key="9">
    <source>
        <dbReference type="Proteomes" id="UP000001933"/>
    </source>
</evidence>
<keyword evidence="2 5" id="KW-0545">Nucleotide biosynthesis</keyword>
<feature type="binding site" evidence="5">
    <location>
        <position position="178"/>
    </location>
    <ligand>
        <name>AMP</name>
        <dbReference type="ChEBI" id="CHEBI:456215"/>
    </ligand>
</feature>
<organism evidence="8 9">
    <name type="scientific">Syntrophus aciditrophicus (strain SB)</name>
    <dbReference type="NCBI Taxonomy" id="56780"/>
    <lineage>
        <taxon>Bacteria</taxon>
        <taxon>Pseudomonadati</taxon>
        <taxon>Thermodesulfobacteriota</taxon>
        <taxon>Syntrophia</taxon>
        <taxon>Syntrophales</taxon>
        <taxon>Syntrophaceae</taxon>
        <taxon>Syntrophus</taxon>
    </lineage>
</organism>
<evidence type="ECO:0000256" key="5">
    <source>
        <dbReference type="HAMAP-Rule" id="MF_00235"/>
    </source>
</evidence>
<comment type="similarity">
    <text evidence="5 6">Belongs to the adenylate kinase family.</text>
</comment>
<comment type="subunit">
    <text evidence="5 7">Monomer.</text>
</comment>
<feature type="binding site" evidence="5">
    <location>
        <position position="42"/>
    </location>
    <ligand>
        <name>AMP</name>
        <dbReference type="ChEBI" id="CHEBI:456215"/>
    </ligand>
</feature>
<dbReference type="KEGG" id="sat:SYN_02188"/>
<dbReference type="UniPathway" id="UPA00588">
    <property type="reaction ID" value="UER00649"/>
</dbReference>
<comment type="domain">
    <text evidence="5">Consists of three domains, a large central CORE domain and two small peripheral domains, NMPbind and LID, which undergo movements during catalysis. The LID domain closes over the site of phosphoryl transfer upon ATP binding. Assembling and dissambling the active center during each catalytic cycle provides an effective means to prevent ATP hydrolysis.</text>
</comment>
<evidence type="ECO:0000256" key="3">
    <source>
        <dbReference type="ARBA" id="ARBA00022741"/>
    </source>
</evidence>
<dbReference type="STRING" id="56780.SYN_02188"/>
<keyword evidence="1 5" id="KW-0808">Transferase</keyword>
<dbReference type="InterPro" id="IPR027417">
    <property type="entry name" value="P-loop_NTPase"/>
</dbReference>